<dbReference type="PANTHER" id="PTHR42895:SF2">
    <property type="entry name" value="IRON-SULFUR CLUSTER PROTEIN"/>
    <property type="match status" value="1"/>
</dbReference>
<dbReference type="CDD" id="cd00207">
    <property type="entry name" value="fer2"/>
    <property type="match status" value="1"/>
</dbReference>
<dbReference type="RefSeq" id="WP_277731883.1">
    <property type="nucleotide sequence ID" value="NZ_CP120733.1"/>
</dbReference>
<dbReference type="SUPFAM" id="SSF54292">
    <property type="entry name" value="2Fe-2S ferredoxin-like"/>
    <property type="match status" value="1"/>
</dbReference>
<dbReference type="InterPro" id="IPR041414">
    <property type="entry name" value="Raco-like_middle"/>
</dbReference>
<evidence type="ECO:0000313" key="2">
    <source>
        <dbReference type="EMBL" id="WFD09913.1"/>
    </source>
</evidence>
<dbReference type="InterPro" id="IPR036010">
    <property type="entry name" value="2Fe-2S_ferredoxin-like_sf"/>
</dbReference>
<organism evidence="2 3">
    <name type="scientific">Tepidibacter hydrothermalis</name>
    <dbReference type="NCBI Taxonomy" id="3036126"/>
    <lineage>
        <taxon>Bacteria</taxon>
        <taxon>Bacillati</taxon>
        <taxon>Bacillota</taxon>
        <taxon>Clostridia</taxon>
        <taxon>Peptostreptococcales</taxon>
        <taxon>Peptostreptococcaceae</taxon>
        <taxon>Tepidibacter</taxon>
    </lineage>
</organism>
<dbReference type="EMBL" id="CP120733">
    <property type="protein sequence ID" value="WFD09913.1"/>
    <property type="molecule type" value="Genomic_DNA"/>
</dbReference>
<dbReference type="InterPro" id="IPR001041">
    <property type="entry name" value="2Fe-2S_ferredoxin-type"/>
</dbReference>
<dbReference type="PROSITE" id="PS51085">
    <property type="entry name" value="2FE2S_FER_2"/>
    <property type="match status" value="1"/>
</dbReference>
<accession>A0ABY8EGL4</accession>
<name>A0ABY8EGL4_9FIRM</name>
<dbReference type="InterPro" id="IPR042259">
    <property type="entry name" value="Raco-like_middle_sf"/>
</dbReference>
<evidence type="ECO:0000313" key="3">
    <source>
        <dbReference type="Proteomes" id="UP001222800"/>
    </source>
</evidence>
<sequence>MKKNVYMKKGENILQGLKERNISFYAPCSGKGICGKCKVKIKNSTSNITEEEIKHLSKKEIEEGIRLACKTYMSEDGEVEIDYDINGCKNDLKKIKYNTKSFIQQKYIKIDLENGVSVIDIIKKQLNNVYIDNEMMRNISNINYNEGINITLYKDRIIDIKNDNYFNEKYGIAIDIGTTTVAVYLLNLNTGEQISVKSFQNPQAVYGSDVISRINYTIENKKGIDVLRQKIIKEIDYNIGLILDQFNIDRQEVYKCVIVGNTTMSHLFWGLNLNTLSKIPFIPINREMLYDRACNIAFDNMNKNAVVIFLPNIAGFLGSDTVAAMIEADFINNDKNILLIDLGTNGEIVLFTKKSILACSTAAGPAFEGANIKFGMQAFDGAINKLNIKEDIEYETINNKKARGICGSALVDIVSEMKKSGIINKTGKINNPEKIKNDKLRNRVLKKDKKYEFKITENISITQDDIRQLQLAKSAIRSGINILMEKQKISIQDLDYIYLAGAFGNFINKESAKGIGLIPNVDSDNIISLGNAAGEGAKKFLCNDNLEEDINYYMNNTEHVDIAKYENFQEEFLKNIYL</sequence>
<dbReference type="InterPro" id="IPR052911">
    <property type="entry name" value="Corrinoid_activation_enz"/>
</dbReference>
<evidence type="ECO:0000259" key="1">
    <source>
        <dbReference type="PROSITE" id="PS51085"/>
    </source>
</evidence>
<proteinExistence type="predicted"/>
<dbReference type="Pfam" id="PF00111">
    <property type="entry name" value="Fer2"/>
    <property type="match status" value="1"/>
</dbReference>
<dbReference type="InterPro" id="IPR027980">
    <property type="entry name" value="RACo_C"/>
</dbReference>
<dbReference type="Gene3D" id="3.30.420.480">
    <property type="entry name" value="Domain of unknown function (DUF4445)"/>
    <property type="match status" value="1"/>
</dbReference>
<dbReference type="Gene3D" id="3.10.20.30">
    <property type="match status" value="1"/>
</dbReference>
<reference evidence="2 3" key="1">
    <citation type="submission" date="2023-03" db="EMBL/GenBank/DDBJ databases">
        <title>Complete genome sequence of Tepidibacter sp. SWIR-1, isolated from a deep-sea hydrothermal vent.</title>
        <authorList>
            <person name="Li X."/>
        </authorList>
    </citation>
    <scope>NUCLEOTIDE SEQUENCE [LARGE SCALE GENOMIC DNA]</scope>
    <source>
        <strain evidence="2 3">SWIR-1</strain>
    </source>
</reference>
<dbReference type="SUPFAM" id="SSF53067">
    <property type="entry name" value="Actin-like ATPase domain"/>
    <property type="match status" value="1"/>
</dbReference>
<protein>
    <submittedName>
        <fullName evidence="2">ASKHA domain-containing protein</fullName>
    </submittedName>
</protein>
<keyword evidence="3" id="KW-1185">Reference proteome</keyword>
<dbReference type="Pfam" id="PF14574">
    <property type="entry name" value="RACo_C_ter"/>
    <property type="match status" value="1"/>
</dbReference>
<dbReference type="InterPro" id="IPR012675">
    <property type="entry name" value="Beta-grasp_dom_sf"/>
</dbReference>
<dbReference type="Pfam" id="PF17651">
    <property type="entry name" value="Raco_middle"/>
    <property type="match status" value="1"/>
</dbReference>
<dbReference type="Proteomes" id="UP001222800">
    <property type="component" value="Chromosome"/>
</dbReference>
<dbReference type="PANTHER" id="PTHR42895">
    <property type="entry name" value="IRON-SULFUR CLUSTER-BINDING PROTEIN-RELATED"/>
    <property type="match status" value="1"/>
</dbReference>
<gene>
    <name evidence="2" type="ORF">P4S50_16270</name>
</gene>
<feature type="domain" description="2Fe-2S ferredoxin-type" evidence="1">
    <location>
        <begin position="1"/>
        <end position="85"/>
    </location>
</feature>
<dbReference type="InterPro" id="IPR043129">
    <property type="entry name" value="ATPase_NBD"/>
</dbReference>